<protein>
    <recommendedName>
        <fullName evidence="7">Thioredoxin domain-containing protein</fullName>
    </recommendedName>
</protein>
<sequence>MAKIKRKSAVEKVEPVVQPQVNYSQPNNNILYVMMGVITLFLIFMTVKMFSLEKKINSGATGSAPVAQQESVISVPNLKKYAKELKLNTGKFNKCLDSGEKKTLVDKDTKYGSSLGVQGTPGFFINGRFLGGAFPFSAFKEIIDKEISGTGSNSCADYTESNLKSQCDETGTDQSKAFKLLAKDIDVTGMTAEGAKNAKVTIVEFSDFECPFCVRAYPTVKQILSEYKNDVRVFYKQFPLTQIHPQAEKAAEASLCAGDQGKFWEWHNKIFELEAQGQAQ</sequence>
<dbReference type="Pfam" id="PF01323">
    <property type="entry name" value="DSBA"/>
    <property type="match status" value="1"/>
</dbReference>
<dbReference type="EMBL" id="PFOF01000045">
    <property type="protein sequence ID" value="PIZ67639.1"/>
    <property type="molecule type" value="Genomic_DNA"/>
</dbReference>
<dbReference type="GO" id="GO:0016491">
    <property type="term" value="F:oxidoreductase activity"/>
    <property type="evidence" value="ECO:0007669"/>
    <property type="project" value="UniProtKB-KW"/>
</dbReference>
<evidence type="ECO:0000313" key="8">
    <source>
        <dbReference type="EMBL" id="PIZ67639.1"/>
    </source>
</evidence>
<reference evidence="9" key="1">
    <citation type="submission" date="2017-09" db="EMBL/GenBank/DDBJ databases">
        <title>Depth-based differentiation of microbial function through sediment-hosted aquifers and enrichment of novel symbionts in the deep terrestrial subsurface.</title>
        <authorList>
            <person name="Probst A.J."/>
            <person name="Ladd B."/>
            <person name="Jarett J.K."/>
            <person name="Geller-Mcgrath D.E."/>
            <person name="Sieber C.M.K."/>
            <person name="Emerson J.B."/>
            <person name="Anantharaman K."/>
            <person name="Thomas B.C."/>
            <person name="Malmstrom R."/>
            <person name="Stieglmeier M."/>
            <person name="Klingl A."/>
            <person name="Woyke T."/>
            <person name="Ryan C.M."/>
            <person name="Banfield J.F."/>
        </authorList>
    </citation>
    <scope>NUCLEOTIDE SEQUENCE [LARGE SCALE GENOMIC DNA]</scope>
</reference>
<dbReference type="Pfam" id="PF13462">
    <property type="entry name" value="Thioredoxin_4"/>
    <property type="match status" value="1"/>
</dbReference>
<feature type="domain" description="Thioredoxin" evidence="7">
    <location>
        <begin position="169"/>
        <end position="280"/>
    </location>
</feature>
<evidence type="ECO:0000259" key="7">
    <source>
        <dbReference type="PROSITE" id="PS51352"/>
    </source>
</evidence>
<keyword evidence="6" id="KW-0472">Membrane</keyword>
<gene>
    <name evidence="8" type="ORF">COY12_01495</name>
</gene>
<name>A0A2M7U8Z4_9BACT</name>
<comment type="caution">
    <text evidence="8">The sequence shown here is derived from an EMBL/GenBank/DDBJ whole genome shotgun (WGS) entry which is preliminary data.</text>
</comment>
<accession>A0A2M7U8Z4</accession>
<evidence type="ECO:0000256" key="2">
    <source>
        <dbReference type="ARBA" id="ARBA00022729"/>
    </source>
</evidence>
<dbReference type="InterPro" id="IPR001853">
    <property type="entry name" value="DSBA-like_thioredoxin_dom"/>
</dbReference>
<keyword evidence="6" id="KW-0812">Transmembrane</keyword>
<evidence type="ECO:0000256" key="5">
    <source>
        <dbReference type="ARBA" id="ARBA00023284"/>
    </source>
</evidence>
<dbReference type="Proteomes" id="UP000229506">
    <property type="component" value="Unassembled WGS sequence"/>
</dbReference>
<keyword evidence="5" id="KW-0676">Redox-active center</keyword>
<dbReference type="Gene3D" id="3.40.30.10">
    <property type="entry name" value="Glutaredoxin"/>
    <property type="match status" value="2"/>
</dbReference>
<dbReference type="PANTHER" id="PTHR13887">
    <property type="entry name" value="GLUTATHIONE S-TRANSFERASE KAPPA"/>
    <property type="match status" value="1"/>
</dbReference>
<evidence type="ECO:0000256" key="3">
    <source>
        <dbReference type="ARBA" id="ARBA00023002"/>
    </source>
</evidence>
<dbReference type="PANTHER" id="PTHR13887:SF14">
    <property type="entry name" value="DISULFIDE BOND FORMATION PROTEIN D"/>
    <property type="match status" value="1"/>
</dbReference>
<dbReference type="SUPFAM" id="SSF52833">
    <property type="entry name" value="Thioredoxin-like"/>
    <property type="match status" value="1"/>
</dbReference>
<keyword evidence="6" id="KW-1133">Transmembrane helix</keyword>
<dbReference type="AlphaFoldDB" id="A0A2M7U8Z4"/>
<evidence type="ECO:0000256" key="4">
    <source>
        <dbReference type="ARBA" id="ARBA00023157"/>
    </source>
</evidence>
<keyword evidence="3" id="KW-0560">Oxidoreductase</keyword>
<dbReference type="InterPro" id="IPR036249">
    <property type="entry name" value="Thioredoxin-like_sf"/>
</dbReference>
<keyword evidence="4" id="KW-1015">Disulfide bond</keyword>
<keyword evidence="2" id="KW-0732">Signal</keyword>
<organism evidence="8 9">
    <name type="scientific">Candidatus Roizmanbacteria bacterium CG_4_10_14_0_2_um_filter_33_96</name>
    <dbReference type="NCBI Taxonomy" id="1974821"/>
    <lineage>
        <taxon>Bacteria</taxon>
        <taxon>Candidatus Roizmaniibacteriota</taxon>
    </lineage>
</organism>
<evidence type="ECO:0000256" key="6">
    <source>
        <dbReference type="SAM" id="Phobius"/>
    </source>
</evidence>
<proteinExistence type="inferred from homology"/>
<dbReference type="InterPro" id="IPR012336">
    <property type="entry name" value="Thioredoxin-like_fold"/>
</dbReference>
<dbReference type="InterPro" id="IPR013766">
    <property type="entry name" value="Thioredoxin_domain"/>
</dbReference>
<evidence type="ECO:0000313" key="9">
    <source>
        <dbReference type="Proteomes" id="UP000229506"/>
    </source>
</evidence>
<evidence type="ECO:0000256" key="1">
    <source>
        <dbReference type="ARBA" id="ARBA00005791"/>
    </source>
</evidence>
<dbReference type="PROSITE" id="PS51352">
    <property type="entry name" value="THIOREDOXIN_2"/>
    <property type="match status" value="1"/>
</dbReference>
<comment type="similarity">
    <text evidence="1">Belongs to the thioredoxin family. DsbA subfamily.</text>
</comment>
<feature type="transmembrane region" description="Helical" evidence="6">
    <location>
        <begin position="30"/>
        <end position="47"/>
    </location>
</feature>